<evidence type="ECO:0000313" key="3">
    <source>
        <dbReference type="EMBL" id="TVU30354.1"/>
    </source>
</evidence>
<dbReference type="Pfam" id="PF22486">
    <property type="entry name" value="MATH_2"/>
    <property type="match status" value="2"/>
</dbReference>
<dbReference type="PANTHER" id="PTHR46162">
    <property type="entry name" value="TRAF-LIKE FAMILY PROTEIN"/>
    <property type="match status" value="1"/>
</dbReference>
<reference evidence="3 4" key="1">
    <citation type="journal article" date="2019" name="Sci. Rep.">
        <title>A high-quality genome of Eragrostis curvula grass provides insights into Poaceae evolution and supports new strategies to enhance forage quality.</title>
        <authorList>
            <person name="Carballo J."/>
            <person name="Santos B.A.C.M."/>
            <person name="Zappacosta D."/>
            <person name="Garbus I."/>
            <person name="Selva J.P."/>
            <person name="Gallo C.A."/>
            <person name="Diaz A."/>
            <person name="Albertini E."/>
            <person name="Caccamo M."/>
            <person name="Echenique V."/>
        </authorList>
    </citation>
    <scope>NUCLEOTIDE SEQUENCE [LARGE SCALE GENOMIC DNA]</scope>
    <source>
        <strain evidence="4">cv. Victoria</strain>
        <tissue evidence="3">Leaf</tissue>
    </source>
</reference>
<comment type="caution">
    <text evidence="3">The sequence shown here is derived from an EMBL/GenBank/DDBJ whole genome shotgun (WGS) entry which is preliminary data.</text>
</comment>
<evidence type="ECO:0000256" key="1">
    <source>
        <dbReference type="SAM" id="MobiDB-lite"/>
    </source>
</evidence>
<organism evidence="3 4">
    <name type="scientific">Eragrostis curvula</name>
    <name type="common">weeping love grass</name>
    <dbReference type="NCBI Taxonomy" id="38414"/>
    <lineage>
        <taxon>Eukaryota</taxon>
        <taxon>Viridiplantae</taxon>
        <taxon>Streptophyta</taxon>
        <taxon>Embryophyta</taxon>
        <taxon>Tracheophyta</taxon>
        <taxon>Spermatophyta</taxon>
        <taxon>Magnoliopsida</taxon>
        <taxon>Liliopsida</taxon>
        <taxon>Poales</taxon>
        <taxon>Poaceae</taxon>
        <taxon>PACMAD clade</taxon>
        <taxon>Chloridoideae</taxon>
        <taxon>Eragrostideae</taxon>
        <taxon>Eragrostidinae</taxon>
        <taxon>Eragrostis</taxon>
    </lineage>
</organism>
<dbReference type="InterPro" id="IPR008974">
    <property type="entry name" value="TRAF-like"/>
</dbReference>
<proteinExistence type="predicted"/>
<feature type="domain" description="MATH" evidence="2">
    <location>
        <begin position="220"/>
        <end position="346"/>
    </location>
</feature>
<protein>
    <recommendedName>
        <fullName evidence="2">MATH domain-containing protein</fullName>
    </recommendedName>
</protein>
<dbReference type="CDD" id="cd00121">
    <property type="entry name" value="MATH"/>
    <property type="match status" value="2"/>
</dbReference>
<accession>A0A5J9V4A2</accession>
<feature type="domain" description="MATH" evidence="2">
    <location>
        <begin position="64"/>
        <end position="194"/>
    </location>
</feature>
<dbReference type="Proteomes" id="UP000324897">
    <property type="component" value="Chromosome 1"/>
</dbReference>
<evidence type="ECO:0000259" key="2">
    <source>
        <dbReference type="PROSITE" id="PS50144"/>
    </source>
</evidence>
<sequence length="355" mass="39447">MEPPLPQGLCSKPPTSSEEALQGFTDNGICSSPATVTGVQHQATKEQCSTDAGGGRASPEMEERRIFKWRIDGFSSLLAKGEGWTNSSVFEIKGFKWILAVNLKDRKSADEREYVSIQLVLLPQTSVKPDVNIEAKFKFLIYDQMYGNHHGCEFSHSFQIASDSCVLCVTPLNTLKKCSSGFIIGDSCVFGLELINLTTKKANQSSVTVFVQKASAFSTREAVTWDIENFLTLKKCCSPEFEIGGHKWYLSMYPSGSNNSGEFLSVYLHMCQPETSHGSSRVLVELSLSIKDQETSNHKKLTGRCQFSPKEKGDGWGWEKFMSLEEFRDSSKGYLVKGNCWIEADVAIIVSSKME</sequence>
<dbReference type="InterPro" id="IPR002083">
    <property type="entry name" value="MATH/TRAF_dom"/>
</dbReference>
<feature type="compositionally biased region" description="Polar residues" evidence="1">
    <location>
        <begin position="41"/>
        <end position="50"/>
    </location>
</feature>
<dbReference type="PROSITE" id="PS50144">
    <property type="entry name" value="MATH"/>
    <property type="match status" value="2"/>
</dbReference>
<evidence type="ECO:0000313" key="4">
    <source>
        <dbReference type="Proteomes" id="UP000324897"/>
    </source>
</evidence>
<name>A0A5J9V4A2_9POAL</name>
<dbReference type="AlphaFoldDB" id="A0A5J9V4A2"/>
<dbReference type="PANTHER" id="PTHR46162:SF7">
    <property type="entry name" value="MATH DOMAIN CONTAINING PROTEIN"/>
    <property type="match status" value="1"/>
</dbReference>
<dbReference type="SUPFAM" id="SSF49599">
    <property type="entry name" value="TRAF domain-like"/>
    <property type="match status" value="2"/>
</dbReference>
<dbReference type="Gramene" id="TVU30354">
    <property type="protein sequence ID" value="TVU30354"/>
    <property type="gene ID" value="EJB05_21970"/>
</dbReference>
<gene>
    <name evidence="3" type="ORF">EJB05_21970</name>
</gene>
<feature type="region of interest" description="Disordered" evidence="1">
    <location>
        <begin position="41"/>
        <end position="60"/>
    </location>
</feature>
<dbReference type="OrthoDB" id="1883087at2759"/>
<dbReference type="SMART" id="SM00061">
    <property type="entry name" value="MATH"/>
    <property type="match status" value="1"/>
</dbReference>
<dbReference type="Gene3D" id="2.60.210.10">
    <property type="entry name" value="Apoptosis, Tumor Necrosis Factor Receptor Associated Protein 2, Chain A"/>
    <property type="match status" value="2"/>
</dbReference>
<dbReference type="EMBL" id="RWGY01000011">
    <property type="protein sequence ID" value="TVU30354.1"/>
    <property type="molecule type" value="Genomic_DNA"/>
</dbReference>
<keyword evidence="4" id="KW-1185">Reference proteome</keyword>